<evidence type="ECO:0000256" key="1">
    <source>
        <dbReference type="ARBA" id="ARBA00004571"/>
    </source>
</evidence>
<reference evidence="9 10" key="1">
    <citation type="submission" date="2022-09" db="EMBL/GenBank/DDBJ databases">
        <title>Genome sequencing of Flavivirga sp. MEBiC05379.</title>
        <authorList>
            <person name="Oh H.-M."/>
            <person name="Kwon K.K."/>
            <person name="Park M.J."/>
            <person name="Yang S.-H."/>
        </authorList>
    </citation>
    <scope>NUCLEOTIDE SEQUENCE [LARGE SCALE GENOMIC DNA]</scope>
    <source>
        <strain evidence="9 10">MEBiC05379</strain>
    </source>
</reference>
<dbReference type="InterPro" id="IPR008969">
    <property type="entry name" value="CarboxyPept-like_regulatory"/>
</dbReference>
<evidence type="ECO:0000256" key="7">
    <source>
        <dbReference type="ARBA" id="ARBA00023237"/>
    </source>
</evidence>
<keyword evidence="3" id="KW-1134">Transmembrane beta strand</keyword>
<keyword evidence="9" id="KW-0675">Receptor</keyword>
<organism evidence="9 10">
    <name type="scientific">Flavivirga spongiicola</name>
    <dbReference type="NCBI Taxonomy" id="421621"/>
    <lineage>
        <taxon>Bacteria</taxon>
        <taxon>Pseudomonadati</taxon>
        <taxon>Bacteroidota</taxon>
        <taxon>Flavobacteriia</taxon>
        <taxon>Flavobacteriales</taxon>
        <taxon>Flavobacteriaceae</taxon>
        <taxon>Flavivirga</taxon>
    </lineage>
</organism>
<accession>A0ABU7XQC1</accession>
<keyword evidence="7" id="KW-0998">Cell outer membrane</keyword>
<dbReference type="Gene3D" id="2.60.40.1120">
    <property type="entry name" value="Carboxypeptidase-like, regulatory domain"/>
    <property type="match status" value="1"/>
</dbReference>
<evidence type="ECO:0000259" key="8">
    <source>
        <dbReference type="Pfam" id="PF07715"/>
    </source>
</evidence>
<dbReference type="SUPFAM" id="SSF49464">
    <property type="entry name" value="Carboxypeptidase regulatory domain-like"/>
    <property type="match status" value="1"/>
</dbReference>
<comment type="caution">
    <text evidence="9">The sequence shown here is derived from an EMBL/GenBank/DDBJ whole genome shotgun (WGS) entry which is preliminary data.</text>
</comment>
<feature type="domain" description="TonB-dependent receptor plug" evidence="8">
    <location>
        <begin position="129"/>
        <end position="221"/>
    </location>
</feature>
<dbReference type="Gene3D" id="2.170.130.10">
    <property type="entry name" value="TonB-dependent receptor, plug domain"/>
    <property type="match status" value="1"/>
</dbReference>
<evidence type="ECO:0000256" key="3">
    <source>
        <dbReference type="ARBA" id="ARBA00022452"/>
    </source>
</evidence>
<dbReference type="Pfam" id="PF07715">
    <property type="entry name" value="Plug"/>
    <property type="match status" value="1"/>
</dbReference>
<keyword evidence="5" id="KW-0732">Signal</keyword>
<dbReference type="PANTHER" id="PTHR30069:SF29">
    <property type="entry name" value="HEMOGLOBIN AND HEMOGLOBIN-HAPTOGLOBIN-BINDING PROTEIN 1-RELATED"/>
    <property type="match status" value="1"/>
</dbReference>
<evidence type="ECO:0000256" key="5">
    <source>
        <dbReference type="ARBA" id="ARBA00022729"/>
    </source>
</evidence>
<dbReference type="InterPro" id="IPR036942">
    <property type="entry name" value="Beta-barrel_TonB_sf"/>
</dbReference>
<dbReference type="Pfam" id="PF13715">
    <property type="entry name" value="CarbopepD_reg_2"/>
    <property type="match status" value="1"/>
</dbReference>
<protein>
    <submittedName>
        <fullName evidence="9">TonB-dependent receptor</fullName>
    </submittedName>
</protein>
<keyword evidence="6" id="KW-0472">Membrane</keyword>
<sequence>MKILYFYNLIFVFIYFNVVQSQNYELSFKVINETTGKALQDADISIQPCSCGGVTDVDGRFLIKLPKDTYTVTISYIGYKKYIRNVVLNEAISLKIQLQENKELLSEVVINAEKISNNLDSPQMGAIRIQAQDLKKLPSAIGEFDILRGLTLLAGVNNAGDVSNGVSVRGGSLDQNLILYDYAPVFNPTHMFGLFSVFTPDMISTVDLYRSNIPARYGGRTSSILDVKVKKPYVEKFKLSGGVGIVSSRLLLETPIVKNKLMLNVGTRAGFTGFLLPLVSERLKNTKANFYDTTFKLLYLPTKNDQLFFTGFYSKDFYQLDLISQIENVNAINNQYDFKTLNGTLKWIHTFKDGSSLKNIFVTSSYTPKNIFPERESDNKITYKSEINYQSFISEYTKKVNNLWNYYTGIQLNRYKINPGELDPGSGNSILPVTLKPETSYEFSAYANMHWDLIKNISLSGGLRFNKYLLVGPYTQAMFDNNSNVPTETRFFSKGKTVKKYNGLEPRLGVRVKLNKNTSLKFSYAKLNQYLQNVYNTTTPLPTSRWKTADTDIKPQISDSYGIGIYKNLTQDIILDLEGYYRNSKNNLAYKPGADFFLEEFLQRDVIQGKGKAYGVEFSLKKTKGKINGWFNYTWSRSFLRSQNENLADRINNNQWYPSDFDRPHVLNTTVNFESNKNSIISLNFTGQTGRPYTVPNGILILEDANVPIFIKRNNARLRTYHRLDFSWKIKNGKSKKNKRLKSDWVFTIYNVYARNNPINLFYGQRDNNSILSRNSPLSAYELSILNSPLISLTYNFVFE</sequence>
<dbReference type="RefSeq" id="WP_303304961.1">
    <property type="nucleotide sequence ID" value="NZ_JAODOP010000004.1"/>
</dbReference>
<evidence type="ECO:0000256" key="2">
    <source>
        <dbReference type="ARBA" id="ARBA00022448"/>
    </source>
</evidence>
<gene>
    <name evidence="9" type="ORF">N1F79_05565</name>
</gene>
<keyword evidence="2" id="KW-0813">Transport</keyword>
<dbReference type="Proteomes" id="UP001337305">
    <property type="component" value="Unassembled WGS sequence"/>
</dbReference>
<dbReference type="EMBL" id="JAODOP010000004">
    <property type="protein sequence ID" value="MEF3832586.1"/>
    <property type="molecule type" value="Genomic_DNA"/>
</dbReference>
<dbReference type="InterPro" id="IPR039426">
    <property type="entry name" value="TonB-dep_rcpt-like"/>
</dbReference>
<dbReference type="InterPro" id="IPR012910">
    <property type="entry name" value="Plug_dom"/>
</dbReference>
<evidence type="ECO:0000313" key="9">
    <source>
        <dbReference type="EMBL" id="MEF3832586.1"/>
    </source>
</evidence>
<dbReference type="SUPFAM" id="SSF56935">
    <property type="entry name" value="Porins"/>
    <property type="match status" value="1"/>
</dbReference>
<evidence type="ECO:0000313" key="10">
    <source>
        <dbReference type="Proteomes" id="UP001337305"/>
    </source>
</evidence>
<dbReference type="InterPro" id="IPR037066">
    <property type="entry name" value="Plug_dom_sf"/>
</dbReference>
<name>A0ABU7XQC1_9FLAO</name>
<keyword evidence="4" id="KW-0812">Transmembrane</keyword>
<comment type="subcellular location">
    <subcellularLocation>
        <location evidence="1">Cell outer membrane</location>
        <topology evidence="1">Multi-pass membrane protein</topology>
    </subcellularLocation>
</comment>
<evidence type="ECO:0000256" key="6">
    <source>
        <dbReference type="ARBA" id="ARBA00023136"/>
    </source>
</evidence>
<proteinExistence type="predicted"/>
<dbReference type="PANTHER" id="PTHR30069">
    <property type="entry name" value="TONB-DEPENDENT OUTER MEMBRANE RECEPTOR"/>
    <property type="match status" value="1"/>
</dbReference>
<evidence type="ECO:0000256" key="4">
    <source>
        <dbReference type="ARBA" id="ARBA00022692"/>
    </source>
</evidence>
<keyword evidence="10" id="KW-1185">Reference proteome</keyword>
<dbReference type="Gene3D" id="2.40.170.20">
    <property type="entry name" value="TonB-dependent receptor, beta-barrel domain"/>
    <property type="match status" value="1"/>
</dbReference>